<geneLocation type="plasmid" evidence="2">
    <name>pMFLV01</name>
</geneLocation>
<dbReference type="HOGENOM" id="CLU_1097621_0_0_11"/>
<protein>
    <submittedName>
        <fullName evidence="2">Uncharacterized protein</fullName>
    </submittedName>
</protein>
<keyword evidence="2" id="KW-0614">Plasmid</keyword>
<evidence type="ECO:0000313" key="2">
    <source>
        <dbReference type="EMBL" id="ABP47979.1"/>
    </source>
</evidence>
<gene>
    <name evidence="2" type="ordered locus">Mflv_5518</name>
</gene>
<proteinExistence type="predicted"/>
<name>A4TFX1_MYCGI</name>
<accession>A4TFX1</accession>
<evidence type="ECO:0000256" key="1">
    <source>
        <dbReference type="SAM" id="MobiDB-lite"/>
    </source>
</evidence>
<feature type="region of interest" description="Disordered" evidence="1">
    <location>
        <begin position="1"/>
        <end position="50"/>
    </location>
</feature>
<organism evidence="2">
    <name type="scientific">Mycolicibacterium gilvum (strain PYR-GCK)</name>
    <name type="common">Mycobacterium gilvum (strain PYR-GCK)</name>
    <dbReference type="NCBI Taxonomy" id="350054"/>
    <lineage>
        <taxon>Bacteria</taxon>
        <taxon>Bacillati</taxon>
        <taxon>Actinomycetota</taxon>
        <taxon>Actinomycetes</taxon>
        <taxon>Mycobacteriales</taxon>
        <taxon>Mycobacteriaceae</taxon>
        <taxon>Mycolicibacterium</taxon>
    </lineage>
</organism>
<feature type="compositionally biased region" description="Basic and acidic residues" evidence="1">
    <location>
        <begin position="24"/>
        <end position="41"/>
    </location>
</feature>
<dbReference type="KEGG" id="mgi:Mflv_5518"/>
<sequence length="253" mass="28288">MAPWWTGGLGGAHSAPADYPRGSHYGDDNDRAMTDPNTMKDTEDDLASGPAHDEFEWNIDAAAKLSHAQTAIAEFTYQITKLNYLHAQLLAARDGTLEPDWRATITTIAAETTTEPADTQQSARSRAAADLAAIPPADWEPGRKVGWRTALDAWFDVIKACLADTERAERHLRAETWMSADSVTARITMDRDLATASYRAGLAAGGLDVDWYDWLIERVRLWPDVKRRNDQLDLMTLEPDYRQSIEQLPPYWA</sequence>
<dbReference type="AlphaFoldDB" id="A4TFX1"/>
<dbReference type="EMBL" id="CP000657">
    <property type="protein sequence ID" value="ABP47979.1"/>
    <property type="molecule type" value="Genomic_DNA"/>
</dbReference>
<reference evidence="2" key="1">
    <citation type="submission" date="2007-04" db="EMBL/GenBank/DDBJ databases">
        <title>Complete sequence of plasmid1 pMFLV01 of Mycobacterium gilvum PYR-GCK.</title>
        <authorList>
            <consortium name="US DOE Joint Genome Institute"/>
            <person name="Copeland A."/>
            <person name="Lucas S."/>
            <person name="Lapidus A."/>
            <person name="Barry K."/>
            <person name="Detter J.C."/>
            <person name="Glavina del Rio T."/>
            <person name="Hammon N."/>
            <person name="Israni S."/>
            <person name="Dalin E."/>
            <person name="Tice H."/>
            <person name="Pitluck S."/>
            <person name="Chain P."/>
            <person name="Malfatti S."/>
            <person name="Shin M."/>
            <person name="Vergez L."/>
            <person name="Schmutz J."/>
            <person name="Larimer F."/>
            <person name="Land M."/>
            <person name="Hauser L."/>
            <person name="Kyrpides N."/>
            <person name="Mikhailova N."/>
            <person name="Miller C."/>
            <person name="Richardson P."/>
        </authorList>
    </citation>
    <scope>NUCLEOTIDE SEQUENCE</scope>
    <source>
        <strain evidence="2">PYR-GCK</strain>
        <plasmid evidence="2">pMFLV01</plasmid>
    </source>
</reference>